<evidence type="ECO:0000256" key="1">
    <source>
        <dbReference type="SAM" id="Coils"/>
    </source>
</evidence>
<evidence type="ECO:0000313" key="3">
    <source>
        <dbReference type="EMBL" id="PKG27879.1"/>
    </source>
</evidence>
<reference evidence="3 4" key="1">
    <citation type="journal article" date="2010" name="Int. J. Syst. Evol. Microbiol.">
        <title>Bacillus horneckiae sp. nov., isolated from a spacecraft-assembly clean room.</title>
        <authorList>
            <person name="Vaishampayan P."/>
            <person name="Probst A."/>
            <person name="Krishnamurthi S."/>
            <person name="Ghosh S."/>
            <person name="Osman S."/>
            <person name="McDowall A."/>
            <person name="Ruckmani A."/>
            <person name="Mayilraj S."/>
            <person name="Venkateswaran K."/>
        </authorList>
    </citation>
    <scope>NUCLEOTIDE SEQUENCE [LARGE SCALE GENOMIC DNA]</scope>
    <source>
        <strain evidence="4">1PO1SC</strain>
    </source>
</reference>
<dbReference type="AlphaFoldDB" id="A0A2N0ZEE0"/>
<dbReference type="Proteomes" id="UP000233343">
    <property type="component" value="Unassembled WGS sequence"/>
</dbReference>
<protein>
    <submittedName>
        <fullName evidence="3">Uncharacterized protein</fullName>
    </submittedName>
</protein>
<dbReference type="EMBL" id="PISD01000035">
    <property type="protein sequence ID" value="PKG27879.1"/>
    <property type="molecule type" value="Genomic_DNA"/>
</dbReference>
<name>A0A2N0ZEE0_9BACI</name>
<sequence length="163" mass="18137">MYPLWLPREVLSSPEIRESESIDLLASALAAVGSIIAVFGILADVEDIEGSETNNSNSAPLENTLSSEQNAFNLTLLGAIIVAFGESLGTYAIVKGIDESIKIEQEEKVKEQELNRTIKEMQMQINILQKDMNSLMRVTTSLQQENLTLQREVHYLNLTGKRK</sequence>
<feature type="transmembrane region" description="Helical" evidence="2">
    <location>
        <begin position="71"/>
        <end position="94"/>
    </location>
</feature>
<keyword evidence="2" id="KW-0812">Transmembrane</keyword>
<keyword evidence="2" id="KW-0472">Membrane</keyword>
<keyword evidence="2" id="KW-1133">Transmembrane helix</keyword>
<keyword evidence="4" id="KW-1185">Reference proteome</keyword>
<feature type="coiled-coil region" evidence="1">
    <location>
        <begin position="104"/>
        <end position="138"/>
    </location>
</feature>
<evidence type="ECO:0000256" key="2">
    <source>
        <dbReference type="SAM" id="Phobius"/>
    </source>
</evidence>
<gene>
    <name evidence="3" type="ORF">CWS20_16635</name>
</gene>
<accession>A0A2N0ZEE0</accession>
<comment type="caution">
    <text evidence="3">The sequence shown here is derived from an EMBL/GenBank/DDBJ whole genome shotgun (WGS) entry which is preliminary data.</text>
</comment>
<evidence type="ECO:0000313" key="4">
    <source>
        <dbReference type="Proteomes" id="UP000233343"/>
    </source>
</evidence>
<dbReference type="RefSeq" id="WP_066193125.1">
    <property type="nucleotide sequence ID" value="NZ_JAFDQP010000023.1"/>
</dbReference>
<feature type="transmembrane region" description="Helical" evidence="2">
    <location>
        <begin position="21"/>
        <end position="43"/>
    </location>
</feature>
<organism evidence="3 4">
    <name type="scientific">Cytobacillus horneckiae</name>
    <dbReference type="NCBI Taxonomy" id="549687"/>
    <lineage>
        <taxon>Bacteria</taxon>
        <taxon>Bacillati</taxon>
        <taxon>Bacillota</taxon>
        <taxon>Bacilli</taxon>
        <taxon>Bacillales</taxon>
        <taxon>Bacillaceae</taxon>
        <taxon>Cytobacillus</taxon>
    </lineage>
</organism>
<proteinExistence type="predicted"/>
<keyword evidence="1" id="KW-0175">Coiled coil</keyword>